<dbReference type="Proteomes" id="UP000651057">
    <property type="component" value="Unassembled WGS sequence"/>
</dbReference>
<dbReference type="InterPro" id="IPR034660">
    <property type="entry name" value="DinB/YfiT-like"/>
</dbReference>
<dbReference type="SUPFAM" id="SSF109854">
    <property type="entry name" value="DinB/YfiT-like putative metalloenzymes"/>
    <property type="match status" value="1"/>
</dbReference>
<dbReference type="Gene3D" id="2.60.120.260">
    <property type="entry name" value="Galactose-binding domain-like"/>
    <property type="match status" value="1"/>
</dbReference>
<gene>
    <name evidence="1" type="ORF">JJQ60_17530</name>
</gene>
<dbReference type="AlphaFoldDB" id="A0A937A6U5"/>
<evidence type="ECO:0000313" key="2">
    <source>
        <dbReference type="Proteomes" id="UP000651057"/>
    </source>
</evidence>
<dbReference type="InterPro" id="IPR007061">
    <property type="entry name" value="MST-like"/>
</dbReference>
<dbReference type="RefSeq" id="WP_201923355.1">
    <property type="nucleotide sequence ID" value="NZ_BAABAX010000002.1"/>
</dbReference>
<dbReference type="Gene3D" id="1.20.120.450">
    <property type="entry name" value="dinb family like domain"/>
    <property type="match status" value="1"/>
</dbReference>
<evidence type="ECO:0000313" key="1">
    <source>
        <dbReference type="EMBL" id="MBL0685339.1"/>
    </source>
</evidence>
<protein>
    <submittedName>
        <fullName evidence="1">DUF664 domain-containing protein</fullName>
    </submittedName>
</protein>
<keyword evidence="2" id="KW-1185">Reference proteome</keyword>
<organism evidence="1 2">
    <name type="scientific">Aquimarina mytili</name>
    <dbReference type="NCBI Taxonomy" id="874423"/>
    <lineage>
        <taxon>Bacteria</taxon>
        <taxon>Pseudomonadati</taxon>
        <taxon>Bacteroidota</taxon>
        <taxon>Flavobacteriia</taxon>
        <taxon>Flavobacteriales</taxon>
        <taxon>Flavobacteriaceae</taxon>
        <taxon>Aquimarina</taxon>
    </lineage>
</organism>
<comment type="caution">
    <text evidence="1">The sequence shown here is derived from an EMBL/GenBank/DDBJ whole genome shotgun (WGS) entry which is preliminary data.</text>
</comment>
<dbReference type="EMBL" id="JAERQJ010000008">
    <property type="protein sequence ID" value="MBL0685339.1"/>
    <property type="molecule type" value="Genomic_DNA"/>
</dbReference>
<dbReference type="Pfam" id="PF04978">
    <property type="entry name" value="MST"/>
    <property type="match status" value="1"/>
</dbReference>
<name>A0A937A6U5_9FLAO</name>
<accession>A0A937A6U5</accession>
<sequence>MSLYFFKAVTITLLCVVNFSIFSQTKKVSRDWTSFSQSISVKANKKTKFKLQASVRVETETEGGFAGLWVRVDNTNGEYGFFDNMMDRPISSNQWKKYVIEGAIDKHSKTITFGGLCLNNGKFYFDDFELFIQNEKGTYEKLALSNAQFENQIDNEMIPGWKRGISKDEKVYVKEFTAYSVKNKEDKSFCLMIEGKGIKNNSNTINAEEGFTPQIGTLISMLNNLSRRVESAVQGLDVRQTDHLLDDKANRIGALVMHLAAAEAYYQVYTFENRGFNDEEKAKWKTGLSLGDKARDEFKGKPISHYLDIYKEVRKKTVEELSKRNDEWLSQLRPGSIMNNHWAWFHVMEHQSSHLGQILMLKKRIPEEEKKKITLPKNKID</sequence>
<reference evidence="1" key="1">
    <citation type="submission" date="2021-01" db="EMBL/GenBank/DDBJ databases">
        <authorList>
            <person name="Zhong Y.L."/>
        </authorList>
    </citation>
    <scope>NUCLEOTIDE SEQUENCE</scope>
    <source>
        <strain evidence="1">KCTC 23302</strain>
    </source>
</reference>
<proteinExistence type="predicted"/>